<feature type="region of interest" description="Disordered" evidence="1">
    <location>
        <begin position="1"/>
        <end position="32"/>
    </location>
</feature>
<evidence type="ECO:0000256" key="1">
    <source>
        <dbReference type="SAM" id="MobiDB-lite"/>
    </source>
</evidence>
<evidence type="ECO:0000313" key="3">
    <source>
        <dbReference type="Proteomes" id="UP000001628"/>
    </source>
</evidence>
<reference evidence="2 3" key="1">
    <citation type="journal article" date="2011" name="PLoS Genet.">
        <title>Comparative genomic analysis of human fungal pathogens causing paracoccidioidomycosis.</title>
        <authorList>
            <person name="Desjardins C.A."/>
            <person name="Champion M.D."/>
            <person name="Holder J.W."/>
            <person name="Muszewska A."/>
            <person name="Goldberg J."/>
            <person name="Bailao A.M."/>
            <person name="Brigido M.M."/>
            <person name="Ferreira M.E."/>
            <person name="Garcia A.M."/>
            <person name="Grynberg M."/>
            <person name="Gujja S."/>
            <person name="Heiman D.I."/>
            <person name="Henn M.R."/>
            <person name="Kodira C.D."/>
            <person name="Leon-Narvaez H."/>
            <person name="Longo L.V."/>
            <person name="Ma L.J."/>
            <person name="Malavazi I."/>
            <person name="Matsuo A.L."/>
            <person name="Morais F.V."/>
            <person name="Pereira M."/>
            <person name="Rodriguez-Brito S."/>
            <person name="Sakthikumar S."/>
            <person name="Salem-Izacc S.M."/>
            <person name="Sykes S.M."/>
            <person name="Teixeira M.M."/>
            <person name="Vallejo M.C."/>
            <person name="Walter M.E."/>
            <person name="Yandava C."/>
            <person name="Young S."/>
            <person name="Zeng Q."/>
            <person name="Zucker J."/>
            <person name="Felipe M.S."/>
            <person name="Goldman G.H."/>
            <person name="Haas B.J."/>
            <person name="McEwen J.G."/>
            <person name="Nino-Vega G."/>
            <person name="Puccia R."/>
            <person name="San-Blas G."/>
            <person name="Soares C.M."/>
            <person name="Birren B.W."/>
            <person name="Cuomo C.A."/>
        </authorList>
    </citation>
    <scope>NUCLEOTIDE SEQUENCE [LARGE SCALE GENOMIC DNA]</scope>
    <source>
        <strain evidence="2 3">Pb18</strain>
    </source>
</reference>
<sequence>MRRLTSIVGMDRRTKSKGWFERGEGGRERQIDLGDVHGGTVATRSKASACEKAPTLVEELDKQGSKRPDQVAIKLTTQNGQSTDFPRGKRERELWTGEQRTEDRDPSSVDFLSSAASPRSEWEDSPTVDQILGAAHRAQLLADAHSTRCPGGGPRVDEEFQGWMPAQRRRKEGKTPKPKEQRKAALRPKWNSMRVTGSDQAAHQNLAAGTGRYRYLLAGLPSSTA</sequence>
<dbReference type="Proteomes" id="UP000001628">
    <property type="component" value="Unassembled WGS sequence"/>
</dbReference>
<keyword evidence="3" id="KW-1185">Reference proteome</keyword>
<accession>A0A0A0HSB7</accession>
<dbReference type="VEuPathDB" id="FungiDB:PADG_11642"/>
<feature type="compositionally biased region" description="Basic and acidic residues" evidence="1">
    <location>
        <begin position="173"/>
        <end position="183"/>
    </location>
</feature>
<feature type="compositionally biased region" description="Basic and acidic residues" evidence="1">
    <location>
        <begin position="10"/>
        <end position="32"/>
    </location>
</feature>
<feature type="compositionally biased region" description="Basic and acidic residues" evidence="1">
    <location>
        <begin position="86"/>
        <end position="107"/>
    </location>
</feature>
<feature type="region of interest" description="Disordered" evidence="1">
    <location>
        <begin position="145"/>
        <end position="198"/>
    </location>
</feature>
<evidence type="ECO:0000313" key="2">
    <source>
        <dbReference type="EMBL" id="KGM92109.1"/>
    </source>
</evidence>
<dbReference type="AlphaFoldDB" id="A0A0A0HSB7"/>
<dbReference type="HOGENOM" id="CLU_1230271_0_0_1"/>
<dbReference type="InParanoid" id="A0A0A0HSB7"/>
<dbReference type="EMBL" id="KN275960">
    <property type="protein sequence ID" value="KGM92109.1"/>
    <property type="molecule type" value="Genomic_DNA"/>
</dbReference>
<dbReference type="eggNOG" id="ENOG502RQZP">
    <property type="taxonomic scope" value="Eukaryota"/>
</dbReference>
<proteinExistence type="predicted"/>
<dbReference type="KEGG" id="pbn:PADG_11642"/>
<dbReference type="RefSeq" id="XP_010759875.1">
    <property type="nucleotide sequence ID" value="XM_010761573.1"/>
</dbReference>
<feature type="compositionally biased region" description="Polar residues" evidence="1">
    <location>
        <begin position="75"/>
        <end position="84"/>
    </location>
</feature>
<dbReference type="GeneID" id="22587539"/>
<name>A0A0A0HSB7_PARBD</name>
<gene>
    <name evidence="2" type="ORF">PADG_11642</name>
</gene>
<feature type="compositionally biased region" description="Basic and acidic residues" evidence="1">
    <location>
        <begin position="59"/>
        <end position="69"/>
    </location>
</feature>
<feature type="region of interest" description="Disordered" evidence="1">
    <location>
        <begin position="44"/>
        <end position="126"/>
    </location>
</feature>
<protein>
    <submittedName>
        <fullName evidence="2">Uncharacterized protein</fullName>
    </submittedName>
</protein>
<organism evidence="2 3">
    <name type="scientific">Paracoccidioides brasiliensis (strain Pb18)</name>
    <dbReference type="NCBI Taxonomy" id="502780"/>
    <lineage>
        <taxon>Eukaryota</taxon>
        <taxon>Fungi</taxon>
        <taxon>Dikarya</taxon>
        <taxon>Ascomycota</taxon>
        <taxon>Pezizomycotina</taxon>
        <taxon>Eurotiomycetes</taxon>
        <taxon>Eurotiomycetidae</taxon>
        <taxon>Onygenales</taxon>
        <taxon>Ajellomycetaceae</taxon>
        <taxon>Paracoccidioides</taxon>
    </lineage>
</organism>